<feature type="region of interest" description="Disordered" evidence="1">
    <location>
        <begin position="129"/>
        <end position="165"/>
    </location>
</feature>
<sequence length="317" mass="35224">VNDGFPPNAGFTNPDYMKMPQKQQQPPFHGQMMPTKTYNRATSNYRQQSYPMPQSDAQPMPASYRRHSRPLSVAITQNVPRFKEEHSQSAQSSPVDSKPVDNQRILFPVYNALPVTPVSQQFQVPSPTYTSAAMSRTGSNSNKASVSPRQVSTRTDQKQPQRARDEMLTSLSGAGFGRQMNACMNPFSMTLPMESQQVLAESSVLDPSMSMMFSQQTYSYNLNAKPRNNAIQSYDGRNQTLLPPSIDTSLGAFAPSNFMASPQLLYIDPSYTPQFEHVGGTVFDLGYSSDMLKSGFDVSGNATPHDIEFNRANFARL</sequence>
<dbReference type="AlphaFoldDB" id="A0AAN6F4J9"/>
<accession>A0AAN6F4J9</accession>
<feature type="non-terminal residue" evidence="2">
    <location>
        <position position="1"/>
    </location>
</feature>
<evidence type="ECO:0000313" key="3">
    <source>
        <dbReference type="Proteomes" id="UP001168146"/>
    </source>
</evidence>
<organism evidence="2 3">
    <name type="scientific">Friedmanniomyces endolithicus</name>
    <dbReference type="NCBI Taxonomy" id="329885"/>
    <lineage>
        <taxon>Eukaryota</taxon>
        <taxon>Fungi</taxon>
        <taxon>Dikarya</taxon>
        <taxon>Ascomycota</taxon>
        <taxon>Pezizomycotina</taxon>
        <taxon>Dothideomycetes</taxon>
        <taxon>Dothideomycetidae</taxon>
        <taxon>Mycosphaerellales</taxon>
        <taxon>Teratosphaeriaceae</taxon>
        <taxon>Friedmanniomyces</taxon>
    </lineage>
</organism>
<dbReference type="Proteomes" id="UP001168146">
    <property type="component" value="Unassembled WGS sequence"/>
</dbReference>
<feature type="region of interest" description="Disordered" evidence="1">
    <location>
        <begin position="1"/>
        <end position="65"/>
    </location>
</feature>
<gene>
    <name evidence="2" type="ORF">LTR82_017517</name>
</gene>
<protein>
    <submittedName>
        <fullName evidence="2">Uncharacterized protein</fullName>
    </submittedName>
</protein>
<feature type="compositionally biased region" description="Polar residues" evidence="1">
    <location>
        <begin position="34"/>
        <end position="57"/>
    </location>
</feature>
<name>A0AAN6F4J9_9PEZI</name>
<evidence type="ECO:0000256" key="1">
    <source>
        <dbReference type="SAM" id="MobiDB-lite"/>
    </source>
</evidence>
<feature type="compositionally biased region" description="Basic and acidic residues" evidence="1">
    <location>
        <begin position="155"/>
        <end position="165"/>
    </location>
</feature>
<feature type="compositionally biased region" description="Polar residues" evidence="1">
    <location>
        <begin position="129"/>
        <end position="154"/>
    </location>
</feature>
<comment type="caution">
    <text evidence="2">The sequence shown here is derived from an EMBL/GenBank/DDBJ whole genome shotgun (WGS) entry which is preliminary data.</text>
</comment>
<proteinExistence type="predicted"/>
<feature type="compositionally biased region" description="Low complexity" evidence="1">
    <location>
        <begin position="17"/>
        <end position="27"/>
    </location>
</feature>
<dbReference type="EMBL" id="JASUXU010000145">
    <property type="protein sequence ID" value="KAK0303553.1"/>
    <property type="molecule type" value="Genomic_DNA"/>
</dbReference>
<evidence type="ECO:0000313" key="2">
    <source>
        <dbReference type="EMBL" id="KAK0303553.1"/>
    </source>
</evidence>
<reference evidence="2" key="1">
    <citation type="submission" date="2021-12" db="EMBL/GenBank/DDBJ databases">
        <title>Black yeast isolated from Biological Soil Crust.</title>
        <authorList>
            <person name="Kurbessoian T."/>
        </authorList>
    </citation>
    <scope>NUCLEOTIDE SEQUENCE</scope>
    <source>
        <strain evidence="2">CCFEE 5208</strain>
    </source>
</reference>